<keyword evidence="1" id="KW-0472">Membrane</keyword>
<evidence type="ECO:0000256" key="1">
    <source>
        <dbReference type="SAM" id="Phobius"/>
    </source>
</evidence>
<organism evidence="2 3">
    <name type="scientific">Vitis vinifera</name>
    <name type="common">Grape</name>
    <dbReference type="NCBI Taxonomy" id="29760"/>
    <lineage>
        <taxon>Eukaryota</taxon>
        <taxon>Viridiplantae</taxon>
        <taxon>Streptophyta</taxon>
        <taxon>Embryophyta</taxon>
        <taxon>Tracheophyta</taxon>
        <taxon>Spermatophyta</taxon>
        <taxon>Magnoliopsida</taxon>
        <taxon>eudicotyledons</taxon>
        <taxon>Gunneridae</taxon>
        <taxon>Pentapetalae</taxon>
        <taxon>rosids</taxon>
        <taxon>Vitales</taxon>
        <taxon>Vitaceae</taxon>
        <taxon>Viteae</taxon>
        <taxon>Vitis</taxon>
    </lineage>
</organism>
<evidence type="ECO:0000313" key="3">
    <source>
        <dbReference type="Proteomes" id="UP000288805"/>
    </source>
</evidence>
<name>A0A438ETR5_VITVI</name>
<feature type="transmembrane region" description="Helical" evidence="1">
    <location>
        <begin position="6"/>
        <end position="24"/>
    </location>
</feature>
<proteinExistence type="predicted"/>
<keyword evidence="1" id="KW-1133">Transmembrane helix</keyword>
<protein>
    <submittedName>
        <fullName evidence="2">Uncharacterized protein</fullName>
    </submittedName>
</protein>
<evidence type="ECO:0000313" key="2">
    <source>
        <dbReference type="EMBL" id="RVW51151.1"/>
    </source>
</evidence>
<keyword evidence="1" id="KW-0812">Transmembrane</keyword>
<reference evidence="2 3" key="1">
    <citation type="journal article" date="2018" name="PLoS Genet.">
        <title>Population sequencing reveals clonal diversity and ancestral inbreeding in the grapevine cultivar Chardonnay.</title>
        <authorList>
            <person name="Roach M.J."/>
            <person name="Johnson D.L."/>
            <person name="Bohlmann J."/>
            <person name="van Vuuren H.J."/>
            <person name="Jones S.J."/>
            <person name="Pretorius I.S."/>
            <person name="Schmidt S.A."/>
            <person name="Borneman A.R."/>
        </authorList>
    </citation>
    <scope>NUCLEOTIDE SEQUENCE [LARGE SCALE GENOMIC DNA]</scope>
    <source>
        <strain evidence="3">cv. Chardonnay</strain>
        <tissue evidence="2">Leaf</tissue>
    </source>
</reference>
<dbReference type="AlphaFoldDB" id="A0A438ETR5"/>
<dbReference type="Proteomes" id="UP000288805">
    <property type="component" value="Unassembled WGS sequence"/>
</dbReference>
<comment type="caution">
    <text evidence="2">The sequence shown here is derived from an EMBL/GenBank/DDBJ whole genome shotgun (WGS) entry which is preliminary data.</text>
</comment>
<gene>
    <name evidence="2" type="ORF">CK203_078106</name>
</gene>
<dbReference type="EMBL" id="QGNW01001187">
    <property type="protein sequence ID" value="RVW51151.1"/>
    <property type="molecule type" value="Genomic_DNA"/>
</dbReference>
<accession>A0A438ETR5</accession>
<sequence length="119" mass="13032">MPVVVVSVADLVNLVLILVFPSLFQCVRQHSSSSDGDFHDDRLFKLLIIGLKQRSFVTTVFHSPAKLGALYDHRFRPPVHALVATVDAVSKLGVPSVAWVRWAFEMLSGGASVVNVYGN</sequence>